<keyword evidence="2" id="KW-0677">Repeat</keyword>
<dbReference type="PROSITE" id="PS00678">
    <property type="entry name" value="WD_REPEATS_1"/>
    <property type="match status" value="3"/>
</dbReference>
<dbReference type="InterPro" id="IPR019775">
    <property type="entry name" value="WD40_repeat_CS"/>
</dbReference>
<dbReference type="Proteomes" id="UP000324800">
    <property type="component" value="Unassembled WGS sequence"/>
</dbReference>
<feature type="compositionally biased region" description="Polar residues" evidence="4">
    <location>
        <begin position="1276"/>
        <end position="1286"/>
    </location>
</feature>
<dbReference type="CDD" id="cd00200">
    <property type="entry name" value="WD40"/>
    <property type="match status" value="1"/>
</dbReference>
<dbReference type="EMBL" id="SNRW01004502">
    <property type="protein sequence ID" value="KAA6387134.1"/>
    <property type="molecule type" value="Genomic_DNA"/>
</dbReference>
<feature type="compositionally biased region" description="Polar residues" evidence="4">
    <location>
        <begin position="870"/>
        <end position="884"/>
    </location>
</feature>
<comment type="caution">
    <text evidence="5">The sequence shown here is derived from an EMBL/GenBank/DDBJ whole genome shotgun (WGS) entry which is preliminary data.</text>
</comment>
<dbReference type="SMART" id="SM00320">
    <property type="entry name" value="WD40"/>
    <property type="match status" value="9"/>
</dbReference>
<feature type="repeat" description="WD" evidence="3">
    <location>
        <begin position="509"/>
        <end position="551"/>
    </location>
</feature>
<dbReference type="InterPro" id="IPR020472">
    <property type="entry name" value="WD40_PAC1"/>
</dbReference>
<feature type="compositionally biased region" description="Low complexity" evidence="4">
    <location>
        <begin position="768"/>
        <end position="784"/>
    </location>
</feature>
<feature type="region of interest" description="Disordered" evidence="4">
    <location>
        <begin position="870"/>
        <end position="896"/>
    </location>
</feature>
<reference evidence="5 6" key="1">
    <citation type="submission" date="2019-03" db="EMBL/GenBank/DDBJ databases">
        <title>Single cell metagenomics reveals metabolic interactions within the superorganism composed of flagellate Streblomastix strix and complex community of Bacteroidetes bacteria on its surface.</title>
        <authorList>
            <person name="Treitli S.C."/>
            <person name="Kolisko M."/>
            <person name="Husnik F."/>
            <person name="Keeling P."/>
            <person name="Hampl V."/>
        </authorList>
    </citation>
    <scope>NUCLEOTIDE SEQUENCE [LARGE SCALE GENOMIC DNA]</scope>
    <source>
        <strain evidence="5">ST1C</strain>
    </source>
</reference>
<proteinExistence type="predicted"/>
<dbReference type="PRINTS" id="PR00320">
    <property type="entry name" value="GPROTEINBRPT"/>
</dbReference>
<feature type="repeat" description="WD" evidence="3">
    <location>
        <begin position="323"/>
        <end position="365"/>
    </location>
</feature>
<dbReference type="PROSITE" id="PS50082">
    <property type="entry name" value="WD_REPEATS_2"/>
    <property type="match status" value="4"/>
</dbReference>
<feature type="region of interest" description="Disordered" evidence="4">
    <location>
        <begin position="731"/>
        <end position="784"/>
    </location>
</feature>
<keyword evidence="1 3" id="KW-0853">WD repeat</keyword>
<dbReference type="SUPFAM" id="SSF50978">
    <property type="entry name" value="WD40 repeat-like"/>
    <property type="match status" value="4"/>
</dbReference>
<organism evidence="5 6">
    <name type="scientific">Streblomastix strix</name>
    <dbReference type="NCBI Taxonomy" id="222440"/>
    <lineage>
        <taxon>Eukaryota</taxon>
        <taxon>Metamonada</taxon>
        <taxon>Preaxostyla</taxon>
        <taxon>Oxymonadida</taxon>
        <taxon>Streblomastigidae</taxon>
        <taxon>Streblomastix</taxon>
    </lineage>
</organism>
<feature type="compositionally biased region" description="Low complexity" evidence="4">
    <location>
        <begin position="1287"/>
        <end position="1311"/>
    </location>
</feature>
<sequence>MIKQVALIPSGTQPWARYVVGNCHNNFAYCSSLSVYVYSSASYELRKILNGPDSYIMSMCWSPFSQNALAVSYKDKSFHLWDLHRQRPYSKISLDRFFVQMEWNQANVKSQFKPIITNQLCYFFAWNPAQSFCLACAGQERRIIIRFDETNTNSKLFNFSGILDERVYIKDMKWDPLSSNFLIVVLNNGEMGLFDTAQEGGEEMMRFDRENTGIAAVAWIPWEPGGFATASEKSGVVKLWNVSQKQPTTSIHIHATGMISLTFFASYIFRVEINDDQPDAQHKRSEGPPRAGHVKDSRIFCTFVDGAVSVYDLRGRFTCFETAAGHSDTVFACAFKPDDQNILATCSFDGAVRLWDVDTQQCIDFLQGNCGPLYSLCWGPSGTNKVATTAGGGKLCIFDLDKHNVQYKLLIHTEYNSLRCAWNMDPKRNVIASTNDGGLCCITNASTGETLVNIRHPEGVFGVDWSPFEPNVLATGCADGIIRIHAVGFKEGSDGQTAIPTGSSTRLVLKGHSERVFNVCWSPLVPGLLASGSDDKSVRVWDASSQTRYNSSVSDHPACVILRGHELRVRALRWSPAFEEILFSGSWDSTIRVWNVRNGTCLCVVRDHHADVYGIAFHPLRPFLMASCSRDNTIRLWHDELCSTLRTKILLGINGLTSQQSDYGGISFNINEIFGPQVSNDNAASNLINGALDYQHNFKIGKLLPEQKSTVQDTNQSSGLQSLPIKRTVVSRKSGISAPKRAKSSGKMIIKPDEQTDVEKSKTENPVSTQQSPQQTSDSSTTQIQQAPDNIFNALTVAQGSAESGPVGGPNRTILSTLRIRGQSAVAIRERLNNLKPGTISYYRAVCEVFYPPCGVVQMWDLVDQMLTTKQDPRQSKVTQNEQGSDTSSDSDIPSLTPSLLPPTLIYQNYLPKLFAIESKILSATRGRRFAVTQTLKKMDKPLAIVPSFQQAHSKLSAIERSKRQAQSILVSGDMKGYCEALVAMGEWDRALGVAPSVSIEYWQSLAERSARNSIVEAGGALERSLPLLIASGLVDGAIQLCIEQGQHPEAFAIAHTYSHLNVRPDSGLVIASEKHKNREEVAPSIPSLGVVSQQIEQKPEQLNEDLDKGTESCPVVLGKLETENVAKSMAVKYVDAGQPILAACCFLAAGICDRAVRILEKSGETELASLLSSTVKLPFSDQTHYQLALHCERLDLWDAALAILTDRVPPSVTTSRYKYSLCARYGWEHNNNDTKEFYRRAGLRSPEDYAACVSSGKGINEPFSVQQMLNQMITKDSASETTNSDPIQSPFQGSQSPSQSSTPSAKSSSSKINVEVFPPVVKETIHFEHLCSSFGPSLAPLTAAVLGQQPRLSSEIALWLLRKEMCSDAWEPSYLNDIVFWASSGHMSHGSVSDEMRNEILAYASYLGCIQASWRALTPVLAHLFNYTSSFIQRKKVNFLVPRDFRKLQAAIFTLVTAPPKAKEQLQVILGLIGQGDKPPSDKPKGTVGNHSLEDLARVIYDGIDDYPHPGIDTKNISIPLGSSIPSGGAVRAPIISHFTMQPINGPPFALSDGHAYVSMGEALMWAQVNPFSPLSNGERINPF</sequence>
<dbReference type="PANTHER" id="PTHR44464">
    <property type="entry name" value="WD REPEAT-CONTAINING PROTEIN 17"/>
    <property type="match status" value="1"/>
</dbReference>
<evidence type="ECO:0000256" key="3">
    <source>
        <dbReference type="PROSITE-ProRule" id="PRU00221"/>
    </source>
</evidence>
<protein>
    <submittedName>
        <fullName evidence="5">Putative Vegetative incompatibility protein HET-E-1</fullName>
    </submittedName>
</protein>
<dbReference type="InterPro" id="IPR001680">
    <property type="entry name" value="WD40_rpt"/>
</dbReference>
<accession>A0A5J4VWN5</accession>
<name>A0A5J4VWN5_9EUKA</name>
<dbReference type="PANTHER" id="PTHR44464:SF1">
    <property type="entry name" value="WD REPEAT-CONTAINING PROTEIN 17"/>
    <property type="match status" value="1"/>
</dbReference>
<dbReference type="Pfam" id="PF00400">
    <property type="entry name" value="WD40"/>
    <property type="match status" value="6"/>
</dbReference>
<feature type="repeat" description="WD" evidence="3">
    <location>
        <begin position="562"/>
        <end position="604"/>
    </location>
</feature>
<evidence type="ECO:0000313" key="6">
    <source>
        <dbReference type="Proteomes" id="UP000324800"/>
    </source>
</evidence>
<feature type="region of interest" description="Disordered" evidence="4">
    <location>
        <begin position="1276"/>
        <end position="1311"/>
    </location>
</feature>
<feature type="repeat" description="WD" evidence="3">
    <location>
        <begin position="605"/>
        <end position="637"/>
    </location>
</feature>
<evidence type="ECO:0000313" key="5">
    <source>
        <dbReference type="EMBL" id="KAA6387134.1"/>
    </source>
</evidence>
<gene>
    <name evidence="5" type="ORF">EZS28_017338</name>
</gene>
<dbReference type="InterPro" id="IPR036322">
    <property type="entry name" value="WD40_repeat_dom_sf"/>
</dbReference>
<feature type="compositionally biased region" description="Low complexity" evidence="4">
    <location>
        <begin position="885"/>
        <end position="896"/>
    </location>
</feature>
<dbReference type="InterPro" id="IPR015943">
    <property type="entry name" value="WD40/YVTN_repeat-like_dom_sf"/>
</dbReference>
<evidence type="ECO:0000256" key="4">
    <source>
        <dbReference type="SAM" id="MobiDB-lite"/>
    </source>
</evidence>
<evidence type="ECO:0000256" key="1">
    <source>
        <dbReference type="ARBA" id="ARBA00022574"/>
    </source>
</evidence>
<dbReference type="Gene3D" id="2.130.10.10">
    <property type="entry name" value="YVTN repeat-like/Quinoprotein amine dehydrogenase"/>
    <property type="match status" value="3"/>
</dbReference>
<feature type="compositionally biased region" description="Basic and acidic residues" evidence="4">
    <location>
        <begin position="750"/>
        <end position="763"/>
    </location>
</feature>
<dbReference type="OrthoDB" id="2161379at2759"/>
<evidence type="ECO:0000256" key="2">
    <source>
        <dbReference type="ARBA" id="ARBA00022737"/>
    </source>
</evidence>
<dbReference type="PROSITE" id="PS50294">
    <property type="entry name" value="WD_REPEATS_REGION"/>
    <property type="match status" value="4"/>
</dbReference>